<evidence type="ECO:0000256" key="1">
    <source>
        <dbReference type="SAM" id="SignalP"/>
    </source>
</evidence>
<gene>
    <name evidence="2" type="ORF">Dda_3801</name>
</gene>
<accession>A0AAD6J0X6</accession>
<protein>
    <submittedName>
        <fullName evidence="2">Uncharacterized protein</fullName>
    </submittedName>
</protein>
<feature type="signal peptide" evidence="1">
    <location>
        <begin position="1"/>
        <end position="18"/>
    </location>
</feature>
<dbReference type="EMBL" id="JAQGDS010000004">
    <property type="protein sequence ID" value="KAJ6261135.1"/>
    <property type="molecule type" value="Genomic_DNA"/>
</dbReference>
<dbReference type="AlphaFoldDB" id="A0AAD6J0X6"/>
<evidence type="ECO:0000313" key="2">
    <source>
        <dbReference type="EMBL" id="KAJ6261135.1"/>
    </source>
</evidence>
<name>A0AAD6J0X6_DREDA</name>
<sequence>MLFKAVILSAALAATTLGAALPSRVQSSPEPANTWPPVGSVPNKHIWGGDISHPSETPLNTPAYAAATDDAWAKIDLVVPITMFGRTSYVAWVSMNGIFTIDEPDMSLPTLPERPLPVDPASCKTSPGGCIPETAILPFWADLVIKPGYDFLGVSLLYSQHVTIDDPLAKMQHHHLDWFVCDKAVSMEPLEAEGDPYCGKASRYASVTWGPGAPGIILLQYVQNKPNIATAGTIGIQSPNWHMSVPASSIFTGNGERTTITIDTNALNYTISHDEY</sequence>
<reference evidence="2" key="1">
    <citation type="submission" date="2023-01" db="EMBL/GenBank/DDBJ databases">
        <title>The chitinases involved in constricting ring structure development in the nematode-trapping fungus Drechslerella dactyloides.</title>
        <authorList>
            <person name="Wang R."/>
            <person name="Zhang L."/>
            <person name="Tang P."/>
            <person name="Li S."/>
            <person name="Liang L."/>
        </authorList>
    </citation>
    <scope>NUCLEOTIDE SEQUENCE</scope>
    <source>
        <strain evidence="2">YMF1.00031</strain>
    </source>
</reference>
<dbReference type="Proteomes" id="UP001221413">
    <property type="component" value="Unassembled WGS sequence"/>
</dbReference>
<organism evidence="2 3">
    <name type="scientific">Drechslerella dactyloides</name>
    <name type="common">Nematode-trapping fungus</name>
    <name type="synonym">Arthrobotrys dactyloides</name>
    <dbReference type="NCBI Taxonomy" id="74499"/>
    <lineage>
        <taxon>Eukaryota</taxon>
        <taxon>Fungi</taxon>
        <taxon>Dikarya</taxon>
        <taxon>Ascomycota</taxon>
        <taxon>Pezizomycotina</taxon>
        <taxon>Orbiliomycetes</taxon>
        <taxon>Orbiliales</taxon>
        <taxon>Orbiliaceae</taxon>
        <taxon>Drechslerella</taxon>
    </lineage>
</organism>
<feature type="chain" id="PRO_5042205805" evidence="1">
    <location>
        <begin position="19"/>
        <end position="276"/>
    </location>
</feature>
<keyword evidence="3" id="KW-1185">Reference proteome</keyword>
<comment type="caution">
    <text evidence="2">The sequence shown here is derived from an EMBL/GenBank/DDBJ whole genome shotgun (WGS) entry which is preliminary data.</text>
</comment>
<evidence type="ECO:0000313" key="3">
    <source>
        <dbReference type="Proteomes" id="UP001221413"/>
    </source>
</evidence>
<proteinExistence type="predicted"/>
<keyword evidence="1" id="KW-0732">Signal</keyword>